<evidence type="ECO:0000256" key="5">
    <source>
        <dbReference type="ARBA" id="ARBA00022840"/>
    </source>
</evidence>
<dbReference type="PROSITE" id="PS51794">
    <property type="entry name" value="DAC"/>
    <property type="match status" value="1"/>
</dbReference>
<dbReference type="GO" id="GO:0004016">
    <property type="term" value="F:adenylate cyclase activity"/>
    <property type="evidence" value="ECO:0007669"/>
    <property type="project" value="TreeGrafter"/>
</dbReference>
<evidence type="ECO:0000313" key="8">
    <source>
        <dbReference type="EMBL" id="MBG6122325.1"/>
    </source>
</evidence>
<accession>A0A931GU12</accession>
<sequence length="357" mass="39137">MTEGQPHSVRNTAVLRETLVRLAPGTALRDGLERIKRGHTGGLIVLGSGPEVTEICDGGIEFDVPFGATLLRELSKMDGAVVLSDDGSRIHRANVQLVPSPTFPTSETGTRHRAAERTALQTGVPVVSVSASMNIVTVFAGGVRHVIEEPGMLMTRARQALATIEQYRSRLDKANQRLFVAEMNSYAAVEDVLHVLQRELMLQRAARDMDDQIIELGTEARQLRIQLTELRGTIDEDIEMLVCDYLVADGVPEKEHVDAAIAALMTLPDSELLNTAALARPLGLPATEENLMQAVTPRGYRALNRVPRVQKFLIDHIVAAFGDLNTILSASTEDFAQAENVSPLWGRHIYEGLRRLN</sequence>
<evidence type="ECO:0000256" key="1">
    <source>
        <dbReference type="ARBA" id="ARBA00000877"/>
    </source>
</evidence>
<dbReference type="Proteomes" id="UP000658613">
    <property type="component" value="Unassembled WGS sequence"/>
</dbReference>
<proteinExistence type="predicted"/>
<dbReference type="RefSeq" id="WP_196824733.1">
    <property type="nucleotide sequence ID" value="NZ_CP046980.1"/>
</dbReference>
<dbReference type="InterPro" id="IPR038331">
    <property type="entry name" value="DisA_sf"/>
</dbReference>
<dbReference type="InterPro" id="IPR050338">
    <property type="entry name" value="DisA"/>
</dbReference>
<evidence type="ECO:0000256" key="6">
    <source>
        <dbReference type="SAM" id="Coils"/>
    </source>
</evidence>
<gene>
    <name evidence="8" type="ORF">IW254_001294</name>
</gene>
<keyword evidence="5" id="KW-0067">ATP-binding</keyword>
<evidence type="ECO:0000256" key="3">
    <source>
        <dbReference type="ARBA" id="ARBA00022695"/>
    </source>
</evidence>
<keyword evidence="4" id="KW-0547">Nucleotide-binding</keyword>
<protein>
    <submittedName>
        <fullName evidence="8">Diadenylate cyclase</fullName>
        <ecNumber evidence="8">2.7.7.85</ecNumber>
    </submittedName>
</protein>
<dbReference type="InterPro" id="IPR036888">
    <property type="entry name" value="DNA_integrity_DisA_N_sf"/>
</dbReference>
<keyword evidence="2 8" id="KW-0808">Transferase</keyword>
<dbReference type="Pfam" id="PF02457">
    <property type="entry name" value="DAC"/>
    <property type="match status" value="1"/>
</dbReference>
<dbReference type="EMBL" id="JADOUE010000001">
    <property type="protein sequence ID" value="MBG6122325.1"/>
    <property type="molecule type" value="Genomic_DNA"/>
</dbReference>
<dbReference type="Gene3D" id="1.10.150.20">
    <property type="entry name" value="5' to 3' exonuclease, C-terminal subdomain"/>
    <property type="match status" value="1"/>
</dbReference>
<keyword evidence="6" id="KW-0175">Coiled coil</keyword>
<dbReference type="InterPro" id="IPR018906">
    <property type="entry name" value="DNA_integrity_scan_DisA_link"/>
</dbReference>
<evidence type="ECO:0000259" key="7">
    <source>
        <dbReference type="PROSITE" id="PS51794"/>
    </source>
</evidence>
<dbReference type="InterPro" id="IPR010994">
    <property type="entry name" value="RuvA_2-like"/>
</dbReference>
<dbReference type="PANTHER" id="PTHR34185">
    <property type="entry name" value="DIADENYLATE CYCLASE"/>
    <property type="match status" value="1"/>
</dbReference>
<evidence type="ECO:0000313" key="9">
    <source>
        <dbReference type="Proteomes" id="UP000658613"/>
    </source>
</evidence>
<keyword evidence="3 8" id="KW-0548">Nucleotidyltransferase</keyword>
<dbReference type="Gene3D" id="3.40.1700.10">
    <property type="entry name" value="DNA integrity scanning protein, DisA, N-terminal domain"/>
    <property type="match status" value="1"/>
</dbReference>
<dbReference type="AlphaFoldDB" id="A0A931GU12"/>
<dbReference type="SUPFAM" id="SSF47781">
    <property type="entry name" value="RuvA domain 2-like"/>
    <property type="match status" value="1"/>
</dbReference>
<dbReference type="PANTHER" id="PTHR34185:SF3">
    <property type="entry name" value="DNA INTEGRITY SCANNING PROTEIN DISA"/>
    <property type="match status" value="1"/>
</dbReference>
<reference evidence="8" key="1">
    <citation type="submission" date="2020-11" db="EMBL/GenBank/DDBJ databases">
        <title>Sequencing the genomes of 1000 actinobacteria strains.</title>
        <authorList>
            <person name="Klenk H.-P."/>
        </authorList>
    </citation>
    <scope>NUCLEOTIDE SEQUENCE</scope>
    <source>
        <strain evidence="8">DSM 45632</strain>
    </source>
</reference>
<organism evidence="8 9">
    <name type="scientific">Corynebacterium aquatimens</name>
    <dbReference type="NCBI Taxonomy" id="1190508"/>
    <lineage>
        <taxon>Bacteria</taxon>
        <taxon>Bacillati</taxon>
        <taxon>Actinomycetota</taxon>
        <taxon>Actinomycetes</taxon>
        <taxon>Mycobacteriales</taxon>
        <taxon>Corynebacteriaceae</taxon>
        <taxon>Corynebacterium</taxon>
    </lineage>
</organism>
<evidence type="ECO:0000256" key="2">
    <source>
        <dbReference type="ARBA" id="ARBA00022679"/>
    </source>
</evidence>
<dbReference type="InterPro" id="IPR003390">
    <property type="entry name" value="DNA_integrity_scan_DisA_N"/>
</dbReference>
<dbReference type="EC" id="2.7.7.85" evidence="8"/>
<comment type="catalytic activity">
    <reaction evidence="1">
        <text>2 ATP = 3',3'-c-di-AMP + 2 diphosphate</text>
        <dbReference type="Rhea" id="RHEA:35655"/>
        <dbReference type="ChEBI" id="CHEBI:30616"/>
        <dbReference type="ChEBI" id="CHEBI:33019"/>
        <dbReference type="ChEBI" id="CHEBI:71500"/>
        <dbReference type="EC" id="2.7.7.85"/>
    </reaction>
</comment>
<dbReference type="Gene3D" id="1.20.1260.110">
    <property type="entry name" value="DNA integrity scanning linker region"/>
    <property type="match status" value="1"/>
</dbReference>
<dbReference type="Pfam" id="PF10635">
    <property type="entry name" value="DisA-linker"/>
    <property type="match status" value="1"/>
</dbReference>
<dbReference type="GO" id="GO:0106408">
    <property type="term" value="F:diadenylate cyclase activity"/>
    <property type="evidence" value="ECO:0007669"/>
    <property type="project" value="UniProtKB-EC"/>
</dbReference>
<feature type="coiled-coil region" evidence="6">
    <location>
        <begin position="157"/>
        <end position="184"/>
    </location>
</feature>
<dbReference type="NCBIfam" id="NF010009">
    <property type="entry name" value="PRK13482.1"/>
    <property type="match status" value="1"/>
</dbReference>
<feature type="domain" description="DAC" evidence="7">
    <location>
        <begin position="12"/>
        <end position="150"/>
    </location>
</feature>
<name>A0A931GU12_9CORY</name>
<keyword evidence="9" id="KW-1185">Reference proteome</keyword>
<evidence type="ECO:0000256" key="4">
    <source>
        <dbReference type="ARBA" id="ARBA00022741"/>
    </source>
</evidence>
<dbReference type="SUPFAM" id="SSF143597">
    <property type="entry name" value="YojJ-like"/>
    <property type="match status" value="1"/>
</dbReference>
<comment type="caution">
    <text evidence="8">The sequence shown here is derived from an EMBL/GenBank/DDBJ whole genome shotgun (WGS) entry which is preliminary data.</text>
</comment>
<dbReference type="GO" id="GO:0005524">
    <property type="term" value="F:ATP binding"/>
    <property type="evidence" value="ECO:0007669"/>
    <property type="project" value="UniProtKB-KW"/>
</dbReference>